<feature type="compositionally biased region" description="Polar residues" evidence="2">
    <location>
        <begin position="243"/>
        <end position="253"/>
    </location>
</feature>
<evidence type="ECO:0000256" key="1">
    <source>
        <dbReference type="SAM" id="Coils"/>
    </source>
</evidence>
<evidence type="ECO:0000313" key="3">
    <source>
        <dbReference type="EMBL" id="OBZ86460.1"/>
    </source>
</evidence>
<dbReference type="Proteomes" id="UP000093000">
    <property type="component" value="Unassembled WGS sequence"/>
</dbReference>
<dbReference type="EMBL" id="LUGH01000297">
    <property type="protein sequence ID" value="OBZ86460.1"/>
    <property type="molecule type" value="Genomic_DNA"/>
</dbReference>
<gene>
    <name evidence="3" type="ORF">A0J61_05491</name>
</gene>
<protein>
    <submittedName>
        <fullName evidence="3">Uncharacterized protein</fullName>
    </submittedName>
</protein>
<keyword evidence="4" id="KW-1185">Reference proteome</keyword>
<accession>A0A1C7NBU9</accession>
<dbReference type="InParanoid" id="A0A1C7NBU9"/>
<reference evidence="3 4" key="1">
    <citation type="submission" date="2016-03" db="EMBL/GenBank/DDBJ databases">
        <title>Choanephora cucurbitarum.</title>
        <authorList>
            <person name="Min B."/>
            <person name="Park H."/>
            <person name="Park J.-H."/>
            <person name="Shin H.-D."/>
            <person name="Choi I.-G."/>
        </authorList>
    </citation>
    <scope>NUCLEOTIDE SEQUENCE [LARGE SCALE GENOMIC DNA]</scope>
    <source>
        <strain evidence="3 4">KUS-F28377</strain>
    </source>
</reference>
<evidence type="ECO:0000256" key="2">
    <source>
        <dbReference type="SAM" id="MobiDB-lite"/>
    </source>
</evidence>
<feature type="coiled-coil region" evidence="1">
    <location>
        <begin position="10"/>
        <end position="37"/>
    </location>
</feature>
<feature type="region of interest" description="Disordered" evidence="2">
    <location>
        <begin position="217"/>
        <end position="253"/>
    </location>
</feature>
<evidence type="ECO:0000313" key="4">
    <source>
        <dbReference type="Proteomes" id="UP000093000"/>
    </source>
</evidence>
<comment type="caution">
    <text evidence="3">The sequence shown here is derived from an EMBL/GenBank/DDBJ whole genome shotgun (WGS) entry which is preliminary data.</text>
</comment>
<keyword evidence="1" id="KW-0175">Coiled coil</keyword>
<dbReference type="AlphaFoldDB" id="A0A1C7NBU9"/>
<organism evidence="3 4">
    <name type="scientific">Choanephora cucurbitarum</name>
    <dbReference type="NCBI Taxonomy" id="101091"/>
    <lineage>
        <taxon>Eukaryota</taxon>
        <taxon>Fungi</taxon>
        <taxon>Fungi incertae sedis</taxon>
        <taxon>Mucoromycota</taxon>
        <taxon>Mucoromycotina</taxon>
        <taxon>Mucoromycetes</taxon>
        <taxon>Mucorales</taxon>
        <taxon>Mucorineae</taxon>
        <taxon>Choanephoraceae</taxon>
        <taxon>Choanephoroideae</taxon>
        <taxon>Choanephora</taxon>
    </lineage>
</organism>
<name>A0A1C7NBU9_9FUNG</name>
<sequence>MKEEKFEKPKSMAEATRRQVEDALEELDKDDDDEELQRKLLQLQLNSSNDESRVIRVLSSMFQHMTESKEGVNEMRLQSGVVSSFCQLFKLSKNTTFSDCRLDFGVQVHATKKIINGIGEVKGAKSCPESASLDTYRLGLFGLNMLWKYELKSSLVFQVQEQEAVNWICTIHKGICLMIEVERFLLPTTYLEFVDMKGKVNKLYNLSLLYKSRCVKEEDDEEGNKPKPCTTSKVSTAKDHTNAKASSSTEVGL</sequence>
<proteinExistence type="predicted"/>